<dbReference type="AlphaFoldDB" id="A0AB39S376"/>
<feature type="transmembrane region" description="Helical" evidence="6">
    <location>
        <begin position="246"/>
        <end position="267"/>
    </location>
</feature>
<keyword evidence="4 6" id="KW-0472">Membrane</keyword>
<keyword evidence="2 6" id="KW-0812">Transmembrane</keyword>
<comment type="subcellular location">
    <subcellularLocation>
        <location evidence="1">Membrane</location>
        <topology evidence="1">Multi-pass membrane protein</topology>
    </subcellularLocation>
</comment>
<feature type="transmembrane region" description="Helical" evidence="6">
    <location>
        <begin position="71"/>
        <end position="91"/>
    </location>
</feature>
<keyword evidence="8" id="KW-0436">Ligase</keyword>
<feature type="transmembrane region" description="Helical" evidence="6">
    <location>
        <begin position="103"/>
        <end position="122"/>
    </location>
</feature>
<feature type="transmembrane region" description="Helical" evidence="6">
    <location>
        <begin position="129"/>
        <end position="150"/>
    </location>
</feature>
<evidence type="ECO:0000256" key="6">
    <source>
        <dbReference type="SAM" id="Phobius"/>
    </source>
</evidence>
<dbReference type="GO" id="GO:0016874">
    <property type="term" value="F:ligase activity"/>
    <property type="evidence" value="ECO:0007669"/>
    <property type="project" value="UniProtKB-KW"/>
</dbReference>
<feature type="transmembrane region" description="Helical" evidence="6">
    <location>
        <begin position="20"/>
        <end position="38"/>
    </location>
</feature>
<evidence type="ECO:0000313" key="8">
    <source>
        <dbReference type="EMBL" id="XDQ62670.1"/>
    </source>
</evidence>
<evidence type="ECO:0000256" key="1">
    <source>
        <dbReference type="ARBA" id="ARBA00004141"/>
    </source>
</evidence>
<evidence type="ECO:0000256" key="2">
    <source>
        <dbReference type="ARBA" id="ARBA00022692"/>
    </source>
</evidence>
<evidence type="ECO:0000256" key="4">
    <source>
        <dbReference type="ARBA" id="ARBA00023136"/>
    </source>
</evidence>
<keyword evidence="3 6" id="KW-1133">Transmembrane helix</keyword>
<accession>A0AB39S376</accession>
<evidence type="ECO:0000256" key="3">
    <source>
        <dbReference type="ARBA" id="ARBA00022989"/>
    </source>
</evidence>
<proteinExistence type="predicted"/>
<protein>
    <submittedName>
        <fullName evidence="8">O-antigen ligase family protein</fullName>
    </submittedName>
</protein>
<feature type="compositionally biased region" description="Pro residues" evidence="5">
    <location>
        <begin position="447"/>
        <end position="456"/>
    </location>
</feature>
<evidence type="ECO:0000259" key="7">
    <source>
        <dbReference type="Pfam" id="PF04932"/>
    </source>
</evidence>
<dbReference type="EMBL" id="CP163440">
    <property type="protein sequence ID" value="XDQ62670.1"/>
    <property type="molecule type" value="Genomic_DNA"/>
</dbReference>
<dbReference type="PANTHER" id="PTHR37422:SF13">
    <property type="entry name" value="LIPOPOLYSACCHARIDE BIOSYNTHESIS PROTEIN PA4999-RELATED"/>
    <property type="match status" value="1"/>
</dbReference>
<dbReference type="PANTHER" id="PTHR37422">
    <property type="entry name" value="TEICHURONIC ACID BIOSYNTHESIS PROTEIN TUAE"/>
    <property type="match status" value="1"/>
</dbReference>
<feature type="transmembrane region" description="Helical" evidence="6">
    <location>
        <begin position="415"/>
        <end position="432"/>
    </location>
</feature>
<reference evidence="8" key="1">
    <citation type="submission" date="2024-07" db="EMBL/GenBank/DDBJ databases">
        <authorList>
            <person name="Yu S.T."/>
        </authorList>
    </citation>
    <scope>NUCLEOTIDE SEQUENCE</scope>
    <source>
        <strain evidence="8">R35</strain>
    </source>
</reference>
<dbReference type="InterPro" id="IPR051533">
    <property type="entry name" value="WaaL-like"/>
</dbReference>
<gene>
    <name evidence="8" type="ORF">AB5J50_18610</name>
</gene>
<evidence type="ECO:0000256" key="5">
    <source>
        <dbReference type="SAM" id="MobiDB-lite"/>
    </source>
</evidence>
<dbReference type="Pfam" id="PF04932">
    <property type="entry name" value="Wzy_C"/>
    <property type="match status" value="1"/>
</dbReference>
<name>A0AB39S376_9ACTN</name>
<dbReference type="GO" id="GO:0016020">
    <property type="term" value="C:membrane"/>
    <property type="evidence" value="ECO:0007669"/>
    <property type="project" value="UniProtKB-SubCell"/>
</dbReference>
<feature type="transmembrane region" description="Helical" evidence="6">
    <location>
        <begin position="173"/>
        <end position="193"/>
    </location>
</feature>
<organism evidence="8">
    <name type="scientific">Streptomyces sp. R35</name>
    <dbReference type="NCBI Taxonomy" id="3238630"/>
    <lineage>
        <taxon>Bacteria</taxon>
        <taxon>Bacillati</taxon>
        <taxon>Actinomycetota</taxon>
        <taxon>Actinomycetes</taxon>
        <taxon>Kitasatosporales</taxon>
        <taxon>Streptomycetaceae</taxon>
        <taxon>Streptomyces</taxon>
    </lineage>
</organism>
<feature type="domain" description="O-antigen ligase-related" evidence="7">
    <location>
        <begin position="207"/>
        <end position="364"/>
    </location>
</feature>
<feature type="transmembrane region" description="Helical" evidence="6">
    <location>
        <begin position="358"/>
        <end position="379"/>
    </location>
</feature>
<feature type="region of interest" description="Disordered" evidence="5">
    <location>
        <begin position="439"/>
        <end position="466"/>
    </location>
</feature>
<dbReference type="RefSeq" id="WP_369259463.1">
    <property type="nucleotide sequence ID" value="NZ_CP163440.1"/>
</dbReference>
<dbReference type="InterPro" id="IPR007016">
    <property type="entry name" value="O-antigen_ligase-rel_domated"/>
</dbReference>
<feature type="transmembrane region" description="Helical" evidence="6">
    <location>
        <begin position="44"/>
        <end position="64"/>
    </location>
</feature>
<sequence length="466" mass="47315">MSQALPLTPLDTLGSALRRALPVLPVVAVIALLGLPVTPGGEGGATVADAVSGLVVLCCALRLLRGRRRPLSGTAALVIGLPVVGIAVAAAGAANPGAGITGLARYLQIFVLVPAAVLLLVRDRRDFRLLTWSFVGLALWQGAIGVHQYVTGTGALYMGEDIRAVGTFGASDIMGMATVVAFGVVCAVGLALGPCTSRQRTAAVACSLMLLLPLALSFSRGAWIATAAACGAQLALAGMRRAVKVGAAVAAAAVLLVGGLGVGTAMLQDRINSITQVADAPDQSVVDRYTMWAAAVDMWSEHPLTGVGLKAFPDHRDGHASLALSSGSDTGGAGAAYRKQPLLSPHNMYLLVLSEQGLIGLLALAGSWLALLVCGLRGLVRVRRTPSGIDCALVGCGLLIWQLIDFAYADIGGPSTVLTAVLFGLVGWWALVDPASTASVNSTPPGASRPPVPPAASGPSQEAAAR</sequence>
<feature type="transmembrane region" description="Helical" evidence="6">
    <location>
        <begin position="391"/>
        <end position="409"/>
    </location>
</feature>